<dbReference type="InterPro" id="IPR029069">
    <property type="entry name" value="HotDog_dom_sf"/>
</dbReference>
<dbReference type="HOGENOM" id="CLU_2381929_0_0_11"/>
<dbReference type="Gene3D" id="3.10.129.10">
    <property type="entry name" value="Hotdog Thioesterase"/>
    <property type="match status" value="1"/>
</dbReference>
<evidence type="ECO:0000259" key="1">
    <source>
        <dbReference type="Pfam" id="PF03061"/>
    </source>
</evidence>
<evidence type="ECO:0000313" key="2">
    <source>
        <dbReference type="EMBL" id="CAJ61281.1"/>
    </source>
</evidence>
<dbReference type="InterPro" id="IPR006683">
    <property type="entry name" value="Thioestr_dom"/>
</dbReference>
<dbReference type="SUPFAM" id="SSF54637">
    <property type="entry name" value="Thioesterase/thiol ester dehydrase-isomerase"/>
    <property type="match status" value="1"/>
</dbReference>
<dbReference type="KEGG" id="fal:FRAAL2635"/>
<name>Q0RMH0_FRAAA</name>
<feature type="domain" description="Thioesterase" evidence="1">
    <location>
        <begin position="8"/>
        <end position="57"/>
    </location>
</feature>
<organism evidence="2 3">
    <name type="scientific">Frankia alni (strain DSM 45986 / CECT 9034 / ACN14a)</name>
    <dbReference type="NCBI Taxonomy" id="326424"/>
    <lineage>
        <taxon>Bacteria</taxon>
        <taxon>Bacillati</taxon>
        <taxon>Actinomycetota</taxon>
        <taxon>Actinomycetes</taxon>
        <taxon>Frankiales</taxon>
        <taxon>Frankiaceae</taxon>
        <taxon>Frankia</taxon>
    </lineage>
</organism>
<protein>
    <recommendedName>
        <fullName evidence="1">Thioesterase domain-containing protein</fullName>
    </recommendedName>
</protein>
<gene>
    <name evidence="2" type="ordered locus">FRAAL2635</name>
</gene>
<sequence>MLDELAGHVVVLRGQLAVTGQLSVRFVRPVPVERPLLGRASLVRREGHRWFIEAQIVLASSGAQLAAAEAVLVARDADHFARHERWLAEQEGSA</sequence>
<dbReference type="Pfam" id="PF03061">
    <property type="entry name" value="4HBT"/>
    <property type="match status" value="1"/>
</dbReference>
<keyword evidence="3" id="KW-1185">Reference proteome</keyword>
<dbReference type="eggNOG" id="COG2050">
    <property type="taxonomic scope" value="Bacteria"/>
</dbReference>
<dbReference type="EMBL" id="CT573213">
    <property type="protein sequence ID" value="CAJ61281.1"/>
    <property type="molecule type" value="Genomic_DNA"/>
</dbReference>
<dbReference type="AlphaFoldDB" id="Q0RMH0"/>
<accession>Q0RMH0</accession>
<dbReference type="STRING" id="326424.FRAAL2635"/>
<reference evidence="2 3" key="1">
    <citation type="journal article" date="2007" name="Genome Res.">
        <title>Genome characteristics of facultatively symbiotic Frankia sp. strains reflect host range and host plant biogeography.</title>
        <authorList>
            <person name="Normand P."/>
            <person name="Lapierre P."/>
            <person name="Tisa L.S."/>
            <person name="Gogarten J.P."/>
            <person name="Alloisio N."/>
            <person name="Bagnarol E."/>
            <person name="Bassi C.A."/>
            <person name="Berry A.M."/>
            <person name="Bickhart D.M."/>
            <person name="Choisne N."/>
            <person name="Couloux A."/>
            <person name="Cournoyer B."/>
            <person name="Cruveiller S."/>
            <person name="Daubin V."/>
            <person name="Demange N."/>
            <person name="Francino M.P."/>
            <person name="Goltsman E."/>
            <person name="Huang Y."/>
            <person name="Kopp O.R."/>
            <person name="Labarre L."/>
            <person name="Lapidus A."/>
            <person name="Lavire C."/>
            <person name="Marechal J."/>
            <person name="Martinez M."/>
            <person name="Mastronunzio J.E."/>
            <person name="Mullin B.C."/>
            <person name="Niemann J."/>
            <person name="Pujic P."/>
            <person name="Rawnsley T."/>
            <person name="Rouy Z."/>
            <person name="Schenowitz C."/>
            <person name="Sellstedt A."/>
            <person name="Tavares F."/>
            <person name="Tomkins J.P."/>
            <person name="Vallenet D."/>
            <person name="Valverde C."/>
            <person name="Wall L.G."/>
            <person name="Wang Y."/>
            <person name="Medigue C."/>
            <person name="Benson D.R."/>
        </authorList>
    </citation>
    <scope>NUCLEOTIDE SEQUENCE [LARGE SCALE GENOMIC DNA]</scope>
    <source>
        <strain evidence="3">DSM 45986 / CECT 9034 / ACN14a</strain>
    </source>
</reference>
<evidence type="ECO:0000313" key="3">
    <source>
        <dbReference type="Proteomes" id="UP000000657"/>
    </source>
</evidence>
<proteinExistence type="predicted"/>
<dbReference type="Proteomes" id="UP000000657">
    <property type="component" value="Chromosome"/>
</dbReference>